<name>A0A7K0FVZ7_9SPHI</name>
<dbReference type="OrthoDB" id="676304at2"/>
<reference evidence="1 2" key="1">
    <citation type="submission" date="2019-11" db="EMBL/GenBank/DDBJ databases">
        <title>Pedobacter petrophilus genome.</title>
        <authorList>
            <person name="Feldbauer M.J."/>
            <person name="Newman J.D."/>
        </authorList>
    </citation>
    <scope>NUCLEOTIDE SEQUENCE [LARGE SCALE GENOMIC DNA]</scope>
    <source>
        <strain evidence="1 2">LMG 29686</strain>
    </source>
</reference>
<evidence type="ECO:0000313" key="1">
    <source>
        <dbReference type="EMBL" id="MRX75410.1"/>
    </source>
</evidence>
<protein>
    <submittedName>
        <fullName evidence="1">Carboxypeptidase regulatory-like domain-containing protein</fullName>
    </submittedName>
</protein>
<dbReference type="Proteomes" id="UP000487757">
    <property type="component" value="Unassembled WGS sequence"/>
</dbReference>
<keyword evidence="1" id="KW-0121">Carboxypeptidase</keyword>
<organism evidence="1 2">
    <name type="scientific">Pedobacter petrophilus</name>
    <dbReference type="NCBI Taxonomy" id="1908241"/>
    <lineage>
        <taxon>Bacteria</taxon>
        <taxon>Pseudomonadati</taxon>
        <taxon>Bacteroidota</taxon>
        <taxon>Sphingobacteriia</taxon>
        <taxon>Sphingobacteriales</taxon>
        <taxon>Sphingobacteriaceae</taxon>
        <taxon>Pedobacter</taxon>
    </lineage>
</organism>
<dbReference type="AlphaFoldDB" id="A0A7K0FVZ7"/>
<accession>A0A7K0FVZ7</accession>
<dbReference type="GO" id="GO:0004180">
    <property type="term" value="F:carboxypeptidase activity"/>
    <property type="evidence" value="ECO:0007669"/>
    <property type="project" value="UniProtKB-KW"/>
</dbReference>
<gene>
    <name evidence="1" type="ORF">GJU39_04845</name>
</gene>
<proteinExistence type="predicted"/>
<sequence>MKWHLRTKINYMKKLSVFCVALILSSILFVAFTFVKAGGIIGRVSPPDAVAGVSLVAGSDTVKIQVNQGAFSFINLKEGVYNILIKANAPYKDAVIENVAVKDSTTTDLGEIKLQQ</sequence>
<keyword evidence="1" id="KW-0645">Protease</keyword>
<evidence type="ECO:0000313" key="2">
    <source>
        <dbReference type="Proteomes" id="UP000487757"/>
    </source>
</evidence>
<keyword evidence="2" id="KW-1185">Reference proteome</keyword>
<dbReference type="EMBL" id="WKKH01000005">
    <property type="protein sequence ID" value="MRX75410.1"/>
    <property type="molecule type" value="Genomic_DNA"/>
</dbReference>
<comment type="caution">
    <text evidence="1">The sequence shown here is derived from an EMBL/GenBank/DDBJ whole genome shotgun (WGS) entry which is preliminary data.</text>
</comment>
<keyword evidence="1" id="KW-0378">Hydrolase</keyword>